<keyword evidence="2" id="KW-0812">Transmembrane</keyword>
<dbReference type="Pfam" id="PF01490">
    <property type="entry name" value="Aa_trans"/>
    <property type="match status" value="1"/>
</dbReference>
<evidence type="ECO:0000256" key="1">
    <source>
        <dbReference type="ARBA" id="ARBA00004141"/>
    </source>
</evidence>
<evidence type="ECO:0000256" key="4">
    <source>
        <dbReference type="ARBA" id="ARBA00023136"/>
    </source>
</evidence>
<proteinExistence type="predicted"/>
<dbReference type="GO" id="GO:0015179">
    <property type="term" value="F:L-amino acid transmembrane transporter activity"/>
    <property type="evidence" value="ECO:0007669"/>
    <property type="project" value="TreeGrafter"/>
</dbReference>
<reference evidence="5" key="1">
    <citation type="submission" date="2020-11" db="EMBL/GenBank/DDBJ databases">
        <authorList>
            <person name="Tran Van P."/>
        </authorList>
    </citation>
    <scope>NUCLEOTIDE SEQUENCE</scope>
</reference>
<dbReference type="InterPro" id="IPR013057">
    <property type="entry name" value="AA_transpt_TM"/>
</dbReference>
<dbReference type="AlphaFoldDB" id="A0A7R8WE74"/>
<keyword evidence="4" id="KW-0472">Membrane</keyword>
<protein>
    <submittedName>
        <fullName evidence="5">Uncharacterized protein</fullName>
    </submittedName>
</protein>
<organism evidence="5">
    <name type="scientific">Cyprideis torosa</name>
    <dbReference type="NCBI Taxonomy" id="163714"/>
    <lineage>
        <taxon>Eukaryota</taxon>
        <taxon>Metazoa</taxon>
        <taxon>Ecdysozoa</taxon>
        <taxon>Arthropoda</taxon>
        <taxon>Crustacea</taxon>
        <taxon>Oligostraca</taxon>
        <taxon>Ostracoda</taxon>
        <taxon>Podocopa</taxon>
        <taxon>Podocopida</taxon>
        <taxon>Cytherocopina</taxon>
        <taxon>Cytheroidea</taxon>
        <taxon>Cytherideidae</taxon>
        <taxon>Cyprideis</taxon>
    </lineage>
</organism>
<accession>A0A7R8WE74</accession>
<keyword evidence="3" id="KW-1133">Transmembrane helix</keyword>
<comment type="subcellular location">
    <subcellularLocation>
        <location evidence="1">Membrane</location>
        <topology evidence="1">Multi-pass membrane protein</topology>
    </subcellularLocation>
</comment>
<evidence type="ECO:0000313" key="5">
    <source>
        <dbReference type="EMBL" id="CAD7229998.1"/>
    </source>
</evidence>
<gene>
    <name evidence="5" type="ORF">CTOB1V02_LOCUS7862</name>
</gene>
<sequence length="507" mass="56523">MARTRKGYSLHTETSPVVAEDGASRMTYTGDTGGLSVVGATETFGIATNDSAPILNNPKREKGETTNWHTFLHLLKGNIGTGIQAMPEAIKNSGLLVGSVGVVIMGVVCVYCMHMLSRCATLLKIHPHNPYDDDMAFGYAEVAEAAFKTGPSRSKWLAVHARRTVNLFLIITQFGFCCVYIVYVASNLKKILDPRFQEEISIYAYTAMTLVPFILLSWIRNLKLLAPVSMVANLLMALSLIFIFRYLLEDIPDPSDRKLFASWKQLPLYFGTAIYAFEGIGLVLPLKAEMRDPDAFDGPTGILNTGMTVVVCLYTATGFYGYLKYGEDVQGSITLNLPHDEPLAVSVQVMMTIAIFFSYALQFYVPMEILWPHVQSRIPERHQYPMEFVFRTILVVFTYVAAQEKTGTRLRFSLIEKFYPSFLIWYEEVSLAILIPNIGLFISLVGAVSSSFLAVVFPPILDIITFTDLQTPLRLLGNFFIILFGIIGFVTGTYASIEAILINFKLI</sequence>
<dbReference type="GO" id="GO:0005774">
    <property type="term" value="C:vacuolar membrane"/>
    <property type="evidence" value="ECO:0007669"/>
    <property type="project" value="TreeGrafter"/>
</dbReference>
<dbReference type="PANTHER" id="PTHR22950">
    <property type="entry name" value="AMINO ACID TRANSPORTER"/>
    <property type="match status" value="1"/>
</dbReference>
<evidence type="ECO:0000256" key="2">
    <source>
        <dbReference type="ARBA" id="ARBA00022692"/>
    </source>
</evidence>
<dbReference type="OrthoDB" id="1684102at2759"/>
<dbReference type="PANTHER" id="PTHR22950:SF349">
    <property type="entry name" value="AMINO ACID TRANSPORTER TRANSMEMBRANE DOMAIN-CONTAINING PROTEIN"/>
    <property type="match status" value="1"/>
</dbReference>
<evidence type="ECO:0000256" key="3">
    <source>
        <dbReference type="ARBA" id="ARBA00022989"/>
    </source>
</evidence>
<name>A0A7R8WE74_9CRUS</name>
<dbReference type="EMBL" id="OB662401">
    <property type="protein sequence ID" value="CAD7229998.1"/>
    <property type="molecule type" value="Genomic_DNA"/>
</dbReference>